<dbReference type="EMBL" id="BEXT01000001">
    <property type="protein sequence ID" value="GBC59384.1"/>
    <property type="molecule type" value="Genomic_DNA"/>
</dbReference>
<evidence type="ECO:0000313" key="5">
    <source>
        <dbReference type="Proteomes" id="UP000288096"/>
    </source>
</evidence>
<evidence type="ECO:0000256" key="1">
    <source>
        <dbReference type="SAM" id="MobiDB-lite"/>
    </source>
</evidence>
<dbReference type="EMBL" id="BEXT01000001">
    <property type="protein sequence ID" value="GBC63507.1"/>
    <property type="molecule type" value="Genomic_DNA"/>
</dbReference>
<proteinExistence type="predicted"/>
<dbReference type="AlphaFoldDB" id="A0A401FXY3"/>
<name>A0A401FXY3_9BACT</name>
<reference evidence="5" key="1">
    <citation type="submission" date="2017-11" db="EMBL/GenBank/DDBJ databases">
        <authorList>
            <person name="Watanabe M."/>
            <person name="Kojima H."/>
        </authorList>
    </citation>
    <scope>NUCLEOTIDE SEQUENCE [LARGE SCALE GENOMIC DNA]</scope>
    <source>
        <strain evidence="5">Tokyo 01</strain>
    </source>
</reference>
<evidence type="ECO:0000313" key="4">
    <source>
        <dbReference type="EMBL" id="GBC63507.1"/>
    </source>
</evidence>
<comment type="caution">
    <text evidence="3">The sequence shown here is derived from an EMBL/GenBank/DDBJ whole genome shotgun (WGS) entry which is preliminary data.</text>
</comment>
<dbReference type="Proteomes" id="UP000288096">
    <property type="component" value="Unassembled WGS sequence"/>
</dbReference>
<gene>
    <name evidence="2" type="ORF">DENIS_0323</name>
    <name evidence="3" type="ORF">DENIS_2771</name>
    <name evidence="4" type="ORF">DENIS_4501</name>
</gene>
<dbReference type="EMBL" id="BEXT01000001">
    <property type="protein sequence ID" value="GBC61809.1"/>
    <property type="molecule type" value="Genomic_DNA"/>
</dbReference>
<feature type="compositionally biased region" description="Basic and acidic residues" evidence="1">
    <location>
        <begin position="16"/>
        <end position="25"/>
    </location>
</feature>
<evidence type="ECO:0000313" key="2">
    <source>
        <dbReference type="EMBL" id="GBC59384.1"/>
    </source>
</evidence>
<accession>A0A401FXY3</accession>
<keyword evidence="5" id="KW-1185">Reference proteome</keyword>
<feature type="region of interest" description="Disordered" evidence="1">
    <location>
        <begin position="13"/>
        <end position="107"/>
    </location>
</feature>
<reference evidence="5" key="3">
    <citation type="submission" date="2019-01" db="EMBL/GenBank/DDBJ databases">
        <title>Genome sequence of Desulfonema ishimotonii strain Tokyo 01.</title>
        <authorList>
            <person name="Fukui M."/>
        </authorList>
    </citation>
    <scope>NUCLEOTIDE SEQUENCE [LARGE SCALE GENOMIC DNA]</scope>
    <source>
        <strain evidence="5">Tokyo 01</strain>
    </source>
</reference>
<sequence>MDNLCELLINVVSDQQAKDADKPEPKGMGYGRGVRVSPRAAVKSPGGQAGPKSSDVFSAERGNPVSLPLGKRAARQADGDAGRGGRRKRTPPCNEADRGSEFAPARKGADFRLVLNHEKGLGRLNRKGTDRQWSYTLTAF</sequence>
<evidence type="ECO:0000313" key="3">
    <source>
        <dbReference type="EMBL" id="GBC61809.1"/>
    </source>
</evidence>
<reference evidence="3" key="2">
    <citation type="journal article" date="2019" name="Front. Microbiol.">
        <title>Genomic Characteristics of Desulfonema ishimotonii Tokyo 01T Implying Horizontal Gene Transfer Among Phylogenetically Dispersed Filamentous Gliding Bacteria.</title>
        <authorList>
            <person name="Watanabe M."/>
            <person name="Kojima H."/>
            <person name="Umezawa K."/>
            <person name="Fukui M."/>
        </authorList>
    </citation>
    <scope>NUCLEOTIDE SEQUENCE</scope>
    <source>
        <strain evidence="3">Tokyo 01</strain>
    </source>
</reference>
<protein>
    <submittedName>
        <fullName evidence="3">Uncharacterized protein</fullName>
    </submittedName>
</protein>
<organism evidence="3 5">
    <name type="scientific">Desulfonema ishimotonii</name>
    <dbReference type="NCBI Taxonomy" id="45657"/>
    <lineage>
        <taxon>Bacteria</taxon>
        <taxon>Pseudomonadati</taxon>
        <taxon>Thermodesulfobacteriota</taxon>
        <taxon>Desulfobacteria</taxon>
        <taxon>Desulfobacterales</taxon>
        <taxon>Desulfococcaceae</taxon>
        <taxon>Desulfonema</taxon>
    </lineage>
</organism>